<keyword evidence="2" id="KW-1185">Reference proteome</keyword>
<dbReference type="Proteomes" id="UP000774326">
    <property type="component" value="Unassembled WGS sequence"/>
</dbReference>
<protein>
    <submittedName>
        <fullName evidence="1">Uncharacterized protein</fullName>
    </submittedName>
</protein>
<sequence length="84" mass="9590">MTDQPDATDTVRLEVCEVLRQILFVSLELLCPTGIVVGHWLASGVCDPRGASWILNEFERSGFIVLRQGIVWDWGRLKTYQRDL</sequence>
<gene>
    <name evidence="1" type="ORF">WICPIJ_001394</name>
</gene>
<dbReference type="AlphaFoldDB" id="A0A9P8QDL8"/>
<reference evidence="1" key="1">
    <citation type="journal article" date="2021" name="Open Biol.">
        <title>Shared evolutionary footprints suggest mitochondrial oxidative damage underlies multiple complex I losses in fungi.</title>
        <authorList>
            <person name="Schikora-Tamarit M.A."/>
            <person name="Marcet-Houben M."/>
            <person name="Nosek J."/>
            <person name="Gabaldon T."/>
        </authorList>
    </citation>
    <scope>NUCLEOTIDE SEQUENCE</scope>
    <source>
        <strain evidence="1">CBS2887</strain>
    </source>
</reference>
<comment type="caution">
    <text evidence="1">The sequence shown here is derived from an EMBL/GenBank/DDBJ whole genome shotgun (WGS) entry which is preliminary data.</text>
</comment>
<proteinExistence type="predicted"/>
<evidence type="ECO:0000313" key="2">
    <source>
        <dbReference type="Proteomes" id="UP000774326"/>
    </source>
</evidence>
<name>A0A9P8QDL8_WICPI</name>
<dbReference type="EMBL" id="JAEUBG010000712">
    <property type="protein sequence ID" value="KAH3687627.1"/>
    <property type="molecule type" value="Genomic_DNA"/>
</dbReference>
<evidence type="ECO:0000313" key="1">
    <source>
        <dbReference type="EMBL" id="KAH3687627.1"/>
    </source>
</evidence>
<organism evidence="1 2">
    <name type="scientific">Wickerhamomyces pijperi</name>
    <name type="common">Yeast</name>
    <name type="synonym">Pichia pijperi</name>
    <dbReference type="NCBI Taxonomy" id="599730"/>
    <lineage>
        <taxon>Eukaryota</taxon>
        <taxon>Fungi</taxon>
        <taxon>Dikarya</taxon>
        <taxon>Ascomycota</taxon>
        <taxon>Saccharomycotina</taxon>
        <taxon>Saccharomycetes</taxon>
        <taxon>Phaffomycetales</taxon>
        <taxon>Wickerhamomycetaceae</taxon>
        <taxon>Wickerhamomyces</taxon>
    </lineage>
</organism>
<reference evidence="1" key="2">
    <citation type="submission" date="2021-01" db="EMBL/GenBank/DDBJ databases">
        <authorList>
            <person name="Schikora-Tamarit M.A."/>
        </authorList>
    </citation>
    <scope>NUCLEOTIDE SEQUENCE</scope>
    <source>
        <strain evidence="1">CBS2887</strain>
    </source>
</reference>
<accession>A0A9P8QDL8</accession>